<dbReference type="Proteomes" id="UP001597542">
    <property type="component" value="Unassembled WGS sequence"/>
</dbReference>
<comment type="caution">
    <text evidence="4">The sequence shown here is derived from an EMBL/GenBank/DDBJ whole genome shotgun (WGS) entry which is preliminary data.</text>
</comment>
<protein>
    <submittedName>
        <fullName evidence="4">Flavin-dependent oxidoreductase</fullName>
    </submittedName>
</protein>
<dbReference type="SUPFAM" id="SSF54373">
    <property type="entry name" value="FAD-linked reductases, C-terminal domain"/>
    <property type="match status" value="1"/>
</dbReference>
<sequence length="424" mass="45739">MIVGAGVGGLAAALCLHAAGFSDVSVVETAQELRPLGVGLNILPNAVRVLHELGLERALSANVIATRELALYNRHGQMIWNEPRGISAGHRWPQWSIHRGHLQSVLASAVRSRLGPESIVLGARLLRHRLSSTDEVTLELQCRTTGSVRSTEADVVIGADGIRSAVRAGLYPDEGPPPGNGMVMWRGTTWSEPFLTGSSMIVTGDDRHRVVLYPISRDPRSGRVLVNWVAARPAALGDPLASGDWNRRVPVSKVLEHFGGWHFDWLDVGSVLAGAGEVHEYPIVDRDPLPQWTFGRITLLGDAAHAMYPMGSNGATQSILDAKVLAGALADGDTPDDALRDYQDQRRPVTAALQANNRRMGPEIVIDIAHQRAPDGFRNIEDVIPAAELAEISAQYAMTGGFDVAAVDGQPRVNIRTQAKSRQI</sequence>
<dbReference type="Gene3D" id="3.50.50.60">
    <property type="entry name" value="FAD/NAD(P)-binding domain"/>
    <property type="match status" value="1"/>
</dbReference>
<dbReference type="InterPro" id="IPR050493">
    <property type="entry name" value="FAD-dep_Monooxygenase_BioMet"/>
</dbReference>
<dbReference type="Pfam" id="PF01494">
    <property type="entry name" value="FAD_binding_3"/>
    <property type="match status" value="2"/>
</dbReference>
<evidence type="ECO:0000313" key="4">
    <source>
        <dbReference type="EMBL" id="MFD2479700.1"/>
    </source>
</evidence>
<keyword evidence="1" id="KW-0560">Oxidoreductase</keyword>
<keyword evidence="5" id="KW-1185">Reference proteome</keyword>
<feature type="domain" description="FAD-binding" evidence="3">
    <location>
        <begin position="291"/>
        <end position="354"/>
    </location>
</feature>
<dbReference type="InterPro" id="IPR036188">
    <property type="entry name" value="FAD/NAD-bd_sf"/>
</dbReference>
<dbReference type="PANTHER" id="PTHR13789:SF268">
    <property type="entry name" value="5-METHYLPHENAZINE-1-CARBOXYLATE 1-MONOOXYGENASE"/>
    <property type="match status" value="1"/>
</dbReference>
<reference evidence="5" key="1">
    <citation type="journal article" date="2019" name="Int. J. Syst. Evol. Microbiol.">
        <title>The Global Catalogue of Microorganisms (GCM) 10K type strain sequencing project: providing services to taxonomists for standard genome sequencing and annotation.</title>
        <authorList>
            <consortium name="The Broad Institute Genomics Platform"/>
            <consortium name="The Broad Institute Genome Sequencing Center for Infectious Disease"/>
            <person name="Wu L."/>
            <person name="Ma J."/>
        </authorList>
    </citation>
    <scope>NUCLEOTIDE SEQUENCE [LARGE SCALE GENOMIC DNA]</scope>
    <source>
        <strain evidence="5">CGMCC 4.7638</strain>
    </source>
</reference>
<dbReference type="PANTHER" id="PTHR13789">
    <property type="entry name" value="MONOOXYGENASE"/>
    <property type="match status" value="1"/>
</dbReference>
<dbReference type="SUPFAM" id="SSF51905">
    <property type="entry name" value="FAD/NAD(P)-binding domain"/>
    <property type="match status" value="1"/>
</dbReference>
<organism evidence="4 5">
    <name type="scientific">Amycolatopsis albidoflavus</name>
    <dbReference type="NCBI Taxonomy" id="102226"/>
    <lineage>
        <taxon>Bacteria</taxon>
        <taxon>Bacillati</taxon>
        <taxon>Actinomycetota</taxon>
        <taxon>Actinomycetes</taxon>
        <taxon>Pseudonocardiales</taxon>
        <taxon>Pseudonocardiaceae</taxon>
        <taxon>Amycolatopsis</taxon>
    </lineage>
</organism>
<dbReference type="NCBIfam" id="NF005720">
    <property type="entry name" value="PRK07538.1"/>
    <property type="match status" value="1"/>
</dbReference>
<dbReference type="InterPro" id="IPR002938">
    <property type="entry name" value="FAD-bd"/>
</dbReference>
<dbReference type="RefSeq" id="WP_344277958.1">
    <property type="nucleotide sequence ID" value="NZ_BAAAHV010000013.1"/>
</dbReference>
<dbReference type="PRINTS" id="PR00420">
    <property type="entry name" value="RNGMNOXGNASE"/>
</dbReference>
<evidence type="ECO:0000256" key="1">
    <source>
        <dbReference type="ARBA" id="ARBA00023002"/>
    </source>
</evidence>
<proteinExistence type="predicted"/>
<feature type="domain" description="FAD-binding" evidence="3">
    <location>
        <begin position="1"/>
        <end position="169"/>
    </location>
</feature>
<evidence type="ECO:0000259" key="3">
    <source>
        <dbReference type="Pfam" id="PF01494"/>
    </source>
</evidence>
<gene>
    <name evidence="4" type="ORF">ACFSUT_05410</name>
</gene>
<dbReference type="Gene3D" id="3.30.9.30">
    <property type="match status" value="1"/>
</dbReference>
<dbReference type="EMBL" id="JBHUKQ010000004">
    <property type="protein sequence ID" value="MFD2479700.1"/>
    <property type="molecule type" value="Genomic_DNA"/>
</dbReference>
<evidence type="ECO:0000256" key="2">
    <source>
        <dbReference type="ARBA" id="ARBA00023033"/>
    </source>
</evidence>
<keyword evidence="2" id="KW-0503">Monooxygenase</keyword>
<evidence type="ECO:0000313" key="5">
    <source>
        <dbReference type="Proteomes" id="UP001597542"/>
    </source>
</evidence>
<accession>A0ABW5HT56</accession>
<name>A0ABW5HT56_9PSEU</name>